<dbReference type="PANTHER" id="PTHR42870">
    <property type="entry name" value="ACETYL-COA C-ACETYLTRANSFERASE"/>
    <property type="match status" value="1"/>
</dbReference>
<dbReference type="Pfam" id="PF00108">
    <property type="entry name" value="Thiolase_N"/>
    <property type="match status" value="1"/>
</dbReference>
<dbReference type="InterPro" id="IPR016039">
    <property type="entry name" value="Thiolase-like"/>
</dbReference>
<evidence type="ECO:0000259" key="1">
    <source>
        <dbReference type="Pfam" id="PF00108"/>
    </source>
</evidence>
<sequence length="414" mass="41914">MSDAYVLGVGRTAYGRFPGLTVGALAGEALALCLADAGVEAAAVDAVFFANATQGALEGQHLVRGQVALRAAGVKGIEGVPVFNVENACASGTAAVHLAATAVRAGEADVALAVGAEKMYGADEPRLAAAFHGGLDVARWEEGLKALREAAGAEAAPPGRRSVFMDVYAALAADYRRRHPGLTPRRLAAVTAKNRRHGALNPRAARREALTVDEVLAARTIVPPLTQPMCAPIGDGAAAALVCSPAAARRLGAGRAVRIRASVVASGTGRTLDEEARRITRLASAAAYERAGLGPSDVSLAEVHDATAIGEVLQVEALGLVPDGEGAHAAERGETALGGRLPVNTSGGLESNGHPVGATGVGQIHELVTQLRGEAGDRQVPGARVGLAENGGGFLGFEEAAAAVVVLEAPGRRP</sequence>
<evidence type="ECO:0000313" key="4">
    <source>
        <dbReference type="Proteomes" id="UP000327000"/>
    </source>
</evidence>
<accession>A0A5N5W287</accession>
<dbReference type="InterPro" id="IPR002155">
    <property type="entry name" value="Thiolase"/>
</dbReference>
<dbReference type="PANTHER" id="PTHR42870:SF1">
    <property type="entry name" value="NON-SPECIFIC LIPID-TRANSFER PROTEIN-LIKE 2"/>
    <property type="match status" value="1"/>
</dbReference>
<feature type="domain" description="Thiolase C-terminal" evidence="2">
    <location>
        <begin position="280"/>
        <end position="396"/>
    </location>
</feature>
<feature type="domain" description="Thiolase N-terminal" evidence="1">
    <location>
        <begin position="6"/>
        <end position="207"/>
    </location>
</feature>
<protein>
    <submittedName>
        <fullName evidence="3">Thiolase family protein</fullName>
    </submittedName>
</protein>
<dbReference type="InterPro" id="IPR055140">
    <property type="entry name" value="Thiolase_C_2"/>
</dbReference>
<proteinExistence type="predicted"/>
<dbReference type="AlphaFoldDB" id="A0A5N5W287"/>
<reference evidence="3 4" key="1">
    <citation type="journal article" date="2019" name="Microb. Cell Fact.">
        <title>Exploring novel herbicidin analogues by transcriptional regulator overexpression and MS/MS molecular networking.</title>
        <authorList>
            <person name="Shi Y."/>
            <person name="Gu R."/>
            <person name="Li Y."/>
            <person name="Wang X."/>
            <person name="Ren W."/>
            <person name="Li X."/>
            <person name="Wang L."/>
            <person name="Xie Y."/>
            <person name="Hong B."/>
        </authorList>
    </citation>
    <scope>NUCLEOTIDE SEQUENCE [LARGE SCALE GENOMIC DNA]</scope>
    <source>
        <strain evidence="3 4">US-43</strain>
    </source>
</reference>
<dbReference type="Gene3D" id="3.40.47.10">
    <property type="match status" value="1"/>
</dbReference>
<dbReference type="Proteomes" id="UP000327000">
    <property type="component" value="Unassembled WGS sequence"/>
</dbReference>
<dbReference type="PIRSF" id="PIRSF000429">
    <property type="entry name" value="Ac-CoA_Ac_transf"/>
    <property type="match status" value="1"/>
</dbReference>
<comment type="caution">
    <text evidence="3">The sequence shown here is derived from an EMBL/GenBank/DDBJ whole genome shotgun (WGS) entry which is preliminary data.</text>
</comment>
<dbReference type="GO" id="GO:0016747">
    <property type="term" value="F:acyltransferase activity, transferring groups other than amino-acyl groups"/>
    <property type="evidence" value="ECO:0007669"/>
    <property type="project" value="InterPro"/>
</dbReference>
<dbReference type="SUPFAM" id="SSF53901">
    <property type="entry name" value="Thiolase-like"/>
    <property type="match status" value="1"/>
</dbReference>
<dbReference type="OrthoDB" id="9785768at2"/>
<evidence type="ECO:0000259" key="2">
    <source>
        <dbReference type="Pfam" id="PF22691"/>
    </source>
</evidence>
<gene>
    <name evidence="3" type="ORF">FRZ00_27810</name>
</gene>
<dbReference type="Pfam" id="PF22691">
    <property type="entry name" value="Thiolase_C_1"/>
    <property type="match status" value="1"/>
</dbReference>
<dbReference type="EMBL" id="VOKX01000109">
    <property type="protein sequence ID" value="KAB7835166.1"/>
    <property type="molecule type" value="Genomic_DNA"/>
</dbReference>
<name>A0A5N5W287_STRMB</name>
<dbReference type="CDD" id="cd00829">
    <property type="entry name" value="SCP-x_thiolase"/>
    <property type="match status" value="1"/>
</dbReference>
<dbReference type="RefSeq" id="WP_152265432.1">
    <property type="nucleotide sequence ID" value="NZ_JBFADJ010000030.1"/>
</dbReference>
<organism evidence="3 4">
    <name type="scientific">Streptomyces mobaraensis</name>
    <name type="common">Streptoverticillium mobaraense</name>
    <dbReference type="NCBI Taxonomy" id="35621"/>
    <lineage>
        <taxon>Bacteria</taxon>
        <taxon>Bacillati</taxon>
        <taxon>Actinomycetota</taxon>
        <taxon>Actinomycetes</taxon>
        <taxon>Kitasatosporales</taxon>
        <taxon>Streptomycetaceae</taxon>
        <taxon>Streptomyces</taxon>
    </lineage>
</organism>
<evidence type="ECO:0000313" key="3">
    <source>
        <dbReference type="EMBL" id="KAB7835166.1"/>
    </source>
</evidence>
<keyword evidence="4" id="KW-1185">Reference proteome</keyword>
<dbReference type="InterPro" id="IPR020616">
    <property type="entry name" value="Thiolase_N"/>
</dbReference>